<dbReference type="OrthoDB" id="7305551at2"/>
<dbReference type="PANTHER" id="PTHR43245:SF13">
    <property type="entry name" value="UDP-D-APIOSE_UDP-D-XYLOSE SYNTHASE 2"/>
    <property type="match status" value="1"/>
</dbReference>
<accession>A0A1T4T6Z1</accession>
<dbReference type="InterPro" id="IPR001509">
    <property type="entry name" value="Epimerase_deHydtase"/>
</dbReference>
<organism evidence="2 3">
    <name type="scientific">Enhydrobacter aerosaccus</name>
    <dbReference type="NCBI Taxonomy" id="225324"/>
    <lineage>
        <taxon>Bacteria</taxon>
        <taxon>Pseudomonadati</taxon>
        <taxon>Pseudomonadota</taxon>
        <taxon>Alphaproteobacteria</taxon>
        <taxon>Hyphomicrobiales</taxon>
        <taxon>Enhydrobacter</taxon>
    </lineage>
</organism>
<dbReference type="InterPro" id="IPR036291">
    <property type="entry name" value="NAD(P)-bd_dom_sf"/>
</dbReference>
<feature type="domain" description="NAD-dependent epimerase/dehydratase" evidence="1">
    <location>
        <begin position="7"/>
        <end position="221"/>
    </location>
</feature>
<gene>
    <name evidence="2" type="ORF">SAMN02745126_05798</name>
</gene>
<protein>
    <submittedName>
        <fullName evidence="2">Nucleoside-diphosphate-sugar epimerase</fullName>
    </submittedName>
</protein>
<dbReference type="AlphaFoldDB" id="A0A1T4T6Z1"/>
<evidence type="ECO:0000313" key="3">
    <source>
        <dbReference type="Proteomes" id="UP000190092"/>
    </source>
</evidence>
<proteinExistence type="predicted"/>
<reference evidence="3" key="1">
    <citation type="submission" date="2017-02" db="EMBL/GenBank/DDBJ databases">
        <authorList>
            <person name="Varghese N."/>
            <person name="Submissions S."/>
        </authorList>
    </citation>
    <scope>NUCLEOTIDE SEQUENCE [LARGE SCALE GENOMIC DNA]</scope>
    <source>
        <strain evidence="3">ATCC 27094</strain>
    </source>
</reference>
<dbReference type="SUPFAM" id="SSF51735">
    <property type="entry name" value="NAD(P)-binding Rossmann-fold domains"/>
    <property type="match status" value="1"/>
</dbReference>
<dbReference type="Proteomes" id="UP000190092">
    <property type="component" value="Unassembled WGS sequence"/>
</dbReference>
<dbReference type="Gene3D" id="3.40.50.720">
    <property type="entry name" value="NAD(P)-binding Rossmann-like Domain"/>
    <property type="match status" value="1"/>
</dbReference>
<dbReference type="InterPro" id="IPR050177">
    <property type="entry name" value="Lipid_A_modif_metabolic_enz"/>
</dbReference>
<dbReference type="RefSeq" id="WP_085937531.1">
    <property type="nucleotide sequence ID" value="NZ_FUWJ01000013.1"/>
</dbReference>
<evidence type="ECO:0000259" key="1">
    <source>
        <dbReference type="Pfam" id="PF01370"/>
    </source>
</evidence>
<dbReference type="STRING" id="225324.SAMN02745126_05798"/>
<dbReference type="EMBL" id="FUWJ01000013">
    <property type="protein sequence ID" value="SKA36275.1"/>
    <property type="molecule type" value="Genomic_DNA"/>
</dbReference>
<evidence type="ECO:0000313" key="2">
    <source>
        <dbReference type="EMBL" id="SKA36275.1"/>
    </source>
</evidence>
<dbReference type="PANTHER" id="PTHR43245">
    <property type="entry name" value="BIFUNCTIONAL POLYMYXIN RESISTANCE PROTEIN ARNA"/>
    <property type="match status" value="1"/>
</dbReference>
<name>A0A1T4T6Z1_9HYPH</name>
<sequence>MSVPPSVLVTGASGFIGRHVVNALSRTRWDIHCVARRGLDPIPDGVVWHEADLLEPGTAGRLVRDIAPAAIVHLAWNATPGTFWESPDNLDWVAASIELYRAFARSGGKRAVFAGTCAEYDWSYENMDELETPLLPRTLYGISKSALFELLNAACSRDGVEFAWARLFYLYGPFEDEKRLVPDVIRALIKGTPAACGPGVAERDFMHVEDVAKAIVAILEDTYCGPVNVASGRCVPLREIIQEIGRQVGRPELIQLGARPAPPNEPQKLFAATTVLRERIGFCEGRGLTEGLAETINWWRKKISDVR</sequence>
<dbReference type="Pfam" id="PF01370">
    <property type="entry name" value="Epimerase"/>
    <property type="match status" value="1"/>
</dbReference>
<keyword evidence="3" id="KW-1185">Reference proteome</keyword>